<keyword evidence="2" id="KW-0732">Signal</keyword>
<protein>
    <submittedName>
        <fullName evidence="3">Uncharacterized protein</fullName>
    </submittedName>
</protein>
<feature type="signal peptide" evidence="2">
    <location>
        <begin position="1"/>
        <end position="19"/>
    </location>
</feature>
<evidence type="ECO:0000256" key="2">
    <source>
        <dbReference type="SAM" id="SignalP"/>
    </source>
</evidence>
<feature type="chain" id="PRO_5041958968" evidence="2">
    <location>
        <begin position="20"/>
        <end position="100"/>
    </location>
</feature>
<sequence length="100" mass="10709">MNLLIAVLLFAALAVYVFARPVDDVRYKGDSPPGPPDHPPPSPDPKNLIVKRDSVPDPGPKAKRDSPPGPPDHPPPPPHADRIEKRDPGPPVPPLPLPGR</sequence>
<reference evidence="3 4" key="1">
    <citation type="submission" date="2022-04" db="EMBL/GenBank/DDBJ databases">
        <title>Chromosome-level reference genomes for two strains of Caenorhabditis briggsae: an improved platform for comparative genomics.</title>
        <authorList>
            <person name="Stevens L."/>
            <person name="Andersen E."/>
        </authorList>
    </citation>
    <scope>NUCLEOTIDE SEQUENCE [LARGE SCALE GENOMIC DNA]</scope>
    <source>
        <strain evidence="3">VX34</strain>
        <tissue evidence="3">Whole-organism</tissue>
    </source>
</reference>
<dbReference type="EMBL" id="CP092624">
    <property type="protein sequence ID" value="UMM37256.1"/>
    <property type="molecule type" value="Genomic_DNA"/>
</dbReference>
<keyword evidence="4" id="KW-1185">Reference proteome</keyword>
<gene>
    <name evidence="3" type="ORF">L5515_009072</name>
</gene>
<proteinExistence type="predicted"/>
<accession>A0AAE9FC03</accession>
<dbReference type="Proteomes" id="UP000829354">
    <property type="component" value="Chromosome V"/>
</dbReference>
<evidence type="ECO:0000313" key="4">
    <source>
        <dbReference type="Proteomes" id="UP000829354"/>
    </source>
</evidence>
<evidence type="ECO:0000313" key="3">
    <source>
        <dbReference type="EMBL" id="UMM37256.1"/>
    </source>
</evidence>
<feature type="compositionally biased region" description="Basic and acidic residues" evidence="1">
    <location>
        <begin position="50"/>
        <end position="66"/>
    </location>
</feature>
<feature type="compositionally biased region" description="Basic and acidic residues" evidence="1">
    <location>
        <begin position="79"/>
        <end position="88"/>
    </location>
</feature>
<feature type="compositionally biased region" description="Pro residues" evidence="1">
    <location>
        <begin position="32"/>
        <end position="44"/>
    </location>
</feature>
<feature type="compositionally biased region" description="Pro residues" evidence="1">
    <location>
        <begin position="67"/>
        <end position="78"/>
    </location>
</feature>
<feature type="region of interest" description="Disordered" evidence="1">
    <location>
        <begin position="24"/>
        <end position="100"/>
    </location>
</feature>
<dbReference type="AlphaFoldDB" id="A0AAE9FC03"/>
<name>A0AAE9FC03_CAEBR</name>
<feature type="compositionally biased region" description="Pro residues" evidence="1">
    <location>
        <begin position="89"/>
        <end position="100"/>
    </location>
</feature>
<evidence type="ECO:0000256" key="1">
    <source>
        <dbReference type="SAM" id="MobiDB-lite"/>
    </source>
</evidence>
<organism evidence="3 4">
    <name type="scientific">Caenorhabditis briggsae</name>
    <dbReference type="NCBI Taxonomy" id="6238"/>
    <lineage>
        <taxon>Eukaryota</taxon>
        <taxon>Metazoa</taxon>
        <taxon>Ecdysozoa</taxon>
        <taxon>Nematoda</taxon>
        <taxon>Chromadorea</taxon>
        <taxon>Rhabditida</taxon>
        <taxon>Rhabditina</taxon>
        <taxon>Rhabditomorpha</taxon>
        <taxon>Rhabditoidea</taxon>
        <taxon>Rhabditidae</taxon>
        <taxon>Peloderinae</taxon>
        <taxon>Caenorhabditis</taxon>
    </lineage>
</organism>